<dbReference type="PANTHER" id="PTHR11145">
    <property type="entry name" value="BTB/POZ DOMAIN-CONTAINING ADAPTER FOR CUL3-MEDIATED RHOA DEGRADATION PROTEIN FAMILY MEMBER"/>
    <property type="match status" value="1"/>
</dbReference>
<name>A0A1I7TGS8_9PELO</name>
<dbReference type="SMART" id="SM00225">
    <property type="entry name" value="BTB"/>
    <property type="match status" value="1"/>
</dbReference>
<reference evidence="3" key="1">
    <citation type="submission" date="2016-11" db="UniProtKB">
        <authorList>
            <consortium name="WormBaseParasite"/>
        </authorList>
    </citation>
    <scope>IDENTIFICATION</scope>
</reference>
<dbReference type="Gene3D" id="3.30.710.10">
    <property type="entry name" value="Potassium Channel Kv1.1, Chain A"/>
    <property type="match status" value="1"/>
</dbReference>
<proteinExistence type="predicted"/>
<keyword evidence="2" id="KW-1185">Reference proteome</keyword>
<dbReference type="InterPro" id="IPR045068">
    <property type="entry name" value="BACURD1-3"/>
</dbReference>
<dbReference type="Proteomes" id="UP000095282">
    <property type="component" value="Unplaced"/>
</dbReference>
<feature type="domain" description="BTB" evidence="1">
    <location>
        <begin position="6"/>
        <end position="74"/>
    </location>
</feature>
<dbReference type="PANTHER" id="PTHR11145:SF19">
    <property type="entry name" value="BTB DOMAIN-CONTAINING PROTEIN-RELATED"/>
    <property type="match status" value="1"/>
</dbReference>
<dbReference type="WBParaSite" id="Csp11.Scaffold608.g5786.t2">
    <property type="protein sequence ID" value="Csp11.Scaffold608.g5786.t2"/>
    <property type="gene ID" value="Csp11.Scaffold608.g5786"/>
</dbReference>
<dbReference type="AlphaFoldDB" id="A0A1I7TGS8"/>
<evidence type="ECO:0000313" key="3">
    <source>
        <dbReference type="WBParaSite" id="Csp11.Scaffold608.g5786.t2"/>
    </source>
</evidence>
<evidence type="ECO:0000313" key="2">
    <source>
        <dbReference type="Proteomes" id="UP000095282"/>
    </source>
</evidence>
<sequence>MSSGNQIVKLDIGGTVFKTSKSTLTRFDGMLKVMMETDIPVTKDESGAIFIDRSPKHFELILNFMRDGDVELPDSEKEIKEIQKEADFYLLHDLAELCQETSLKKLRHIKSDDEWFDVIAIINLQPVLIINHPEEPSDGFRECHTDILRFAKNNEHNLNIYFKSYKWIEGMGSDWSWDLYKNFKRLSMPYETQRDFNLFVSTLEKSIEELDSE</sequence>
<dbReference type="Pfam" id="PF02214">
    <property type="entry name" value="BTB_2"/>
    <property type="match status" value="1"/>
</dbReference>
<evidence type="ECO:0000259" key="1">
    <source>
        <dbReference type="PROSITE" id="PS50097"/>
    </source>
</evidence>
<dbReference type="InterPro" id="IPR011333">
    <property type="entry name" value="SKP1/BTB/POZ_sf"/>
</dbReference>
<dbReference type="GO" id="GO:0051260">
    <property type="term" value="P:protein homooligomerization"/>
    <property type="evidence" value="ECO:0007669"/>
    <property type="project" value="InterPro"/>
</dbReference>
<dbReference type="SUPFAM" id="SSF54695">
    <property type="entry name" value="POZ domain"/>
    <property type="match status" value="1"/>
</dbReference>
<protein>
    <submittedName>
        <fullName evidence="3">BTB domain-containing protein</fullName>
    </submittedName>
</protein>
<organism evidence="2 3">
    <name type="scientific">Caenorhabditis tropicalis</name>
    <dbReference type="NCBI Taxonomy" id="1561998"/>
    <lineage>
        <taxon>Eukaryota</taxon>
        <taxon>Metazoa</taxon>
        <taxon>Ecdysozoa</taxon>
        <taxon>Nematoda</taxon>
        <taxon>Chromadorea</taxon>
        <taxon>Rhabditida</taxon>
        <taxon>Rhabditina</taxon>
        <taxon>Rhabditomorpha</taxon>
        <taxon>Rhabditoidea</taxon>
        <taxon>Rhabditidae</taxon>
        <taxon>Peloderinae</taxon>
        <taxon>Caenorhabditis</taxon>
    </lineage>
</organism>
<dbReference type="InterPro" id="IPR000210">
    <property type="entry name" value="BTB/POZ_dom"/>
</dbReference>
<dbReference type="PROSITE" id="PS50097">
    <property type="entry name" value="BTB"/>
    <property type="match status" value="1"/>
</dbReference>
<dbReference type="STRING" id="1561998.A0A1I7TGS8"/>
<accession>A0A1I7TGS8</accession>
<dbReference type="InterPro" id="IPR003131">
    <property type="entry name" value="T1-type_BTB"/>
</dbReference>